<dbReference type="PANTHER" id="PTHR23232">
    <property type="entry name" value="KRAB DOMAIN C2H2 ZINC FINGER"/>
    <property type="match status" value="1"/>
</dbReference>
<proteinExistence type="predicted"/>
<dbReference type="CDD" id="cd07765">
    <property type="entry name" value="KRAB_A-box"/>
    <property type="match status" value="1"/>
</dbReference>
<dbReference type="SUPFAM" id="SSF109640">
    <property type="entry name" value="KRAB domain (Kruppel-associated box)"/>
    <property type="match status" value="1"/>
</dbReference>
<evidence type="ECO:0000313" key="3">
    <source>
        <dbReference type="Proteomes" id="UP000694570"/>
    </source>
</evidence>
<dbReference type="InterPro" id="IPR001909">
    <property type="entry name" value="KRAB"/>
</dbReference>
<dbReference type="AlphaFoldDB" id="A0A8D0W7I3"/>
<name>A0A8D0W7I3_PIG</name>
<dbReference type="InterPro" id="IPR036051">
    <property type="entry name" value="KRAB_dom_sf"/>
</dbReference>
<dbReference type="Ensembl" id="ENSSSCT00030038052.1">
    <property type="protein sequence ID" value="ENSSSCP00030017484.1"/>
    <property type="gene ID" value="ENSSSCG00030027212.1"/>
</dbReference>
<dbReference type="Pfam" id="PF01352">
    <property type="entry name" value="KRAB"/>
    <property type="match status" value="1"/>
</dbReference>
<feature type="domain" description="KRAB" evidence="1">
    <location>
        <begin position="9"/>
        <end position="85"/>
    </location>
</feature>
<evidence type="ECO:0000313" key="2">
    <source>
        <dbReference type="Ensembl" id="ENSSSCP00030017484.1"/>
    </source>
</evidence>
<protein>
    <recommendedName>
        <fullName evidence="1">KRAB domain-containing protein</fullName>
    </recommendedName>
</protein>
<dbReference type="Proteomes" id="UP000694570">
    <property type="component" value="Unplaced"/>
</dbReference>
<organism evidence="2 3">
    <name type="scientific">Sus scrofa</name>
    <name type="common">Pig</name>
    <dbReference type="NCBI Taxonomy" id="9823"/>
    <lineage>
        <taxon>Eukaryota</taxon>
        <taxon>Metazoa</taxon>
        <taxon>Chordata</taxon>
        <taxon>Craniata</taxon>
        <taxon>Vertebrata</taxon>
        <taxon>Euteleostomi</taxon>
        <taxon>Mammalia</taxon>
        <taxon>Eutheria</taxon>
        <taxon>Laurasiatheria</taxon>
        <taxon>Artiodactyla</taxon>
        <taxon>Suina</taxon>
        <taxon>Suidae</taxon>
        <taxon>Sus</taxon>
    </lineage>
</organism>
<dbReference type="PANTHER" id="PTHR23232:SF157">
    <property type="entry name" value="ZINC FINGER PROTEIN 525"/>
    <property type="match status" value="1"/>
</dbReference>
<sequence>MIMLQQGLLSFSDVAVDFTWEEWQLLDTVQKDLYRDVMLENYSNLMSLGKDNFPNNRSICPLIACLFSIATIYGYLDALNDFELGLVLVGDRADFIILQGLYLISFSN</sequence>
<dbReference type="InterPro" id="IPR050169">
    <property type="entry name" value="Krueppel_C2H2_ZnF"/>
</dbReference>
<dbReference type="SMART" id="SM00349">
    <property type="entry name" value="KRAB"/>
    <property type="match status" value="1"/>
</dbReference>
<reference evidence="2" key="1">
    <citation type="submission" date="2025-08" db="UniProtKB">
        <authorList>
            <consortium name="Ensembl"/>
        </authorList>
    </citation>
    <scope>IDENTIFICATION</scope>
</reference>
<dbReference type="GO" id="GO:0006355">
    <property type="term" value="P:regulation of DNA-templated transcription"/>
    <property type="evidence" value="ECO:0007669"/>
    <property type="project" value="InterPro"/>
</dbReference>
<dbReference type="Gene3D" id="6.10.140.140">
    <property type="match status" value="1"/>
</dbReference>
<evidence type="ECO:0000259" key="1">
    <source>
        <dbReference type="PROSITE" id="PS50805"/>
    </source>
</evidence>
<dbReference type="PROSITE" id="PS50805">
    <property type="entry name" value="KRAB"/>
    <property type="match status" value="1"/>
</dbReference>
<accession>A0A8D0W7I3</accession>